<keyword evidence="3" id="KW-0813">Transport</keyword>
<dbReference type="GO" id="GO:0032217">
    <property type="term" value="F:riboflavin transmembrane transporter activity"/>
    <property type="evidence" value="ECO:0007669"/>
    <property type="project" value="TreeGrafter"/>
</dbReference>
<proteinExistence type="inferred from homology"/>
<evidence type="ECO:0000313" key="10">
    <source>
        <dbReference type="EMBL" id="KAK7816468.1"/>
    </source>
</evidence>
<reference evidence="10 11" key="1">
    <citation type="journal article" date="2023" name="bioRxiv">
        <title>Conserved and derived expression patterns and positive selection on dental genes reveal complex evolutionary context of ever-growing rodent molars.</title>
        <authorList>
            <person name="Calamari Z.T."/>
            <person name="Song A."/>
            <person name="Cohen E."/>
            <person name="Akter M."/>
            <person name="Roy R.D."/>
            <person name="Hallikas O."/>
            <person name="Christensen M.M."/>
            <person name="Li P."/>
            <person name="Marangoni P."/>
            <person name="Jernvall J."/>
            <person name="Klein O.D."/>
        </authorList>
    </citation>
    <scope>NUCLEOTIDE SEQUENCE [LARGE SCALE GENOMIC DNA]</scope>
    <source>
        <strain evidence="10">V071</strain>
    </source>
</reference>
<dbReference type="InterPro" id="IPR043926">
    <property type="entry name" value="ABCG_dom"/>
</dbReference>
<evidence type="ECO:0000256" key="1">
    <source>
        <dbReference type="ARBA" id="ARBA00004141"/>
    </source>
</evidence>
<feature type="region of interest" description="Disordered" evidence="7">
    <location>
        <begin position="210"/>
        <end position="240"/>
    </location>
</feature>
<dbReference type="InterPro" id="IPR027417">
    <property type="entry name" value="P-loop_NTPase"/>
</dbReference>
<dbReference type="GO" id="GO:0016324">
    <property type="term" value="C:apical plasma membrane"/>
    <property type="evidence" value="ECO:0007669"/>
    <property type="project" value="UniProtKB-SubCell"/>
</dbReference>
<dbReference type="GO" id="GO:0008559">
    <property type="term" value="F:ABC-type xenobiotic transporter activity"/>
    <property type="evidence" value="ECO:0007669"/>
    <property type="project" value="UniProtKB-EC"/>
</dbReference>
<feature type="transmembrane region" description="Helical" evidence="8">
    <location>
        <begin position="174"/>
        <end position="193"/>
    </location>
</feature>
<dbReference type="PANTHER" id="PTHR48041">
    <property type="entry name" value="ABC TRANSPORTER G FAMILY MEMBER 28"/>
    <property type="match status" value="1"/>
</dbReference>
<dbReference type="Pfam" id="PF00005">
    <property type="entry name" value="ABC_tran"/>
    <property type="match status" value="1"/>
</dbReference>
<dbReference type="InterPro" id="IPR013525">
    <property type="entry name" value="ABC2_TM"/>
</dbReference>
<name>A0AAW0IQB3_MYOGA</name>
<dbReference type="PROSITE" id="PS50893">
    <property type="entry name" value="ABC_TRANSPORTER_2"/>
    <property type="match status" value="1"/>
</dbReference>
<comment type="caution">
    <text evidence="10">The sequence shown here is derived from an EMBL/GenBank/DDBJ whole genome shotgun (WGS) entry which is preliminary data.</text>
</comment>
<evidence type="ECO:0000256" key="6">
    <source>
        <dbReference type="ARBA" id="ARBA00023136"/>
    </source>
</evidence>
<dbReference type="GO" id="GO:0031966">
    <property type="term" value="C:mitochondrial membrane"/>
    <property type="evidence" value="ECO:0007669"/>
    <property type="project" value="UniProtKB-SubCell"/>
</dbReference>
<evidence type="ECO:0000256" key="7">
    <source>
        <dbReference type="SAM" id="MobiDB-lite"/>
    </source>
</evidence>
<feature type="transmembrane region" description="Helical" evidence="8">
    <location>
        <begin position="764"/>
        <end position="785"/>
    </location>
</feature>
<dbReference type="Proteomes" id="UP001488838">
    <property type="component" value="Unassembled WGS sequence"/>
</dbReference>
<protein>
    <recommendedName>
        <fullName evidence="9">ABC transporter domain-containing protein</fullName>
    </recommendedName>
</protein>
<evidence type="ECO:0000256" key="5">
    <source>
        <dbReference type="ARBA" id="ARBA00022989"/>
    </source>
</evidence>
<dbReference type="InterPro" id="IPR050352">
    <property type="entry name" value="ABCG_transporters"/>
</dbReference>
<evidence type="ECO:0000256" key="3">
    <source>
        <dbReference type="ARBA" id="ARBA00022448"/>
    </source>
</evidence>
<sequence>MTSVEVLKSKPVVGSSKNKMGCSVTSSIAIPLPTAPLIIKNLHTVNKVNADNGIIVDIWSDAGEEEPLRLLLSLSSASAGIRNFREERMSRRGWTIIFSINQPPYSIFRLFDSLTLVASGKVMFHGPAQEALGYFKSAGVNTDAKGFFTMIFTVMNLAYSASSLPLCFKAGENAVAVPTLFVTIYFVFMLAHLPSLKFLMQAEAEDKLSSSLRGSSSPASDSSEKEDPLEMSSNIDPVTIPMIERNPSDLPEIDTSDQNTLTEEAVLSFHNISYQETVQSGFAFCKKTCMIERLSNISGIMKPGLNAIMGPQDGSRSLLLDVLAARKDPRGLSGDILINGNPRPTNFTCTSGYVPQNDVVMRTVTVRDNIEFSAALRLPLTMTREEKRRRINEVLELLHLEKVANVKPESKELRKRTSIAKELVTEHSILFLDDPTTGLDLSTSTDVISVLRRISLRGRTIIFSIHQPPYSIFRLFDSLTLVASGKVMFHGPAQEALEYFKSAGYNYDSHNNPADFFLNIINGGFSALLDTEEDGHEANEHKELSERQNHVSENLANMYTQSSLYNSMRTELDPLLEEQTTRRSSALGEITCVTPFWHQLEWMICRSFKSFKGFPRTTIIRAIITIIVAVILVTPFSSLQNDCTEVQKRAVLLLLLTGFECITSMSSRELFMTDRNHFLHEHTSGYYRVSSYFLGKLLGDLVPRRFLPIIIFTVILFSITGVKTDVKGFFTMIFIVLMLAYSASSLPLSLGAGENVAAIPTQFITTYFMFMMFISGLSLHIMNFMQNLSWIYYFSIPHYGFTALMHNEFMGQNFCPERNTSEVSRCKNFVICSGEEYLMTKGIDLSPWGFWKNHMALACIMIIFLSITYGQLLALTKKRQF</sequence>
<evidence type="ECO:0000313" key="11">
    <source>
        <dbReference type="Proteomes" id="UP001488838"/>
    </source>
</evidence>
<organism evidence="10 11">
    <name type="scientific">Myodes glareolus</name>
    <name type="common">Bank vole</name>
    <name type="synonym">Clethrionomys glareolus</name>
    <dbReference type="NCBI Taxonomy" id="447135"/>
    <lineage>
        <taxon>Eukaryota</taxon>
        <taxon>Metazoa</taxon>
        <taxon>Chordata</taxon>
        <taxon>Craniata</taxon>
        <taxon>Vertebrata</taxon>
        <taxon>Euteleostomi</taxon>
        <taxon>Mammalia</taxon>
        <taxon>Eutheria</taxon>
        <taxon>Euarchontoglires</taxon>
        <taxon>Glires</taxon>
        <taxon>Rodentia</taxon>
        <taxon>Myomorpha</taxon>
        <taxon>Muroidea</taxon>
        <taxon>Cricetidae</taxon>
        <taxon>Arvicolinae</taxon>
        <taxon>Myodes</taxon>
    </lineage>
</organism>
<keyword evidence="6 8" id="KW-0472">Membrane</keyword>
<keyword evidence="5 8" id="KW-1133">Transmembrane helix</keyword>
<evidence type="ECO:0000256" key="8">
    <source>
        <dbReference type="SAM" id="Phobius"/>
    </source>
</evidence>
<dbReference type="Pfam" id="PF19055">
    <property type="entry name" value="ABC2_membrane_7"/>
    <property type="match status" value="1"/>
</dbReference>
<feature type="transmembrane region" description="Helical" evidence="8">
    <location>
        <begin position="706"/>
        <end position="722"/>
    </location>
</feature>
<feature type="compositionally biased region" description="Low complexity" evidence="7">
    <location>
        <begin position="210"/>
        <end position="221"/>
    </location>
</feature>
<feature type="domain" description="ABC transporter" evidence="9">
    <location>
        <begin position="267"/>
        <end position="509"/>
    </location>
</feature>
<dbReference type="Gene3D" id="3.40.50.300">
    <property type="entry name" value="P-loop containing nucleotide triphosphate hydrolases"/>
    <property type="match status" value="1"/>
</dbReference>
<dbReference type="PANTHER" id="PTHR48041:SF70">
    <property type="entry name" value="ATP-BINDING CASSETTE SUB-FAMILY G MEMBER 3"/>
    <property type="match status" value="1"/>
</dbReference>
<comment type="subcellular location">
    <subcellularLocation>
        <location evidence="1">Membrane</location>
        <topology evidence="1">Multi-pass membrane protein</topology>
    </subcellularLocation>
</comment>
<dbReference type="FunFam" id="3.40.50.300:FF:000622">
    <property type="entry name" value="ATP-binding cassette sub-family G member 2"/>
    <property type="match status" value="1"/>
</dbReference>
<feature type="transmembrane region" description="Helical" evidence="8">
    <location>
        <begin position="619"/>
        <end position="638"/>
    </location>
</feature>
<dbReference type="InterPro" id="IPR003439">
    <property type="entry name" value="ABC_transporter-like_ATP-bd"/>
</dbReference>
<feature type="transmembrane region" description="Helical" evidence="8">
    <location>
        <begin position="144"/>
        <end position="162"/>
    </location>
</feature>
<comment type="similarity">
    <text evidence="2">Belongs to the ABC transporter superfamily. ABCG family. Eye pigment precursor importer (TC 3.A.1.204) subfamily.</text>
</comment>
<feature type="transmembrane region" description="Helical" evidence="8">
    <location>
        <begin position="728"/>
        <end position="752"/>
    </location>
</feature>
<accession>A0AAW0IQB3</accession>
<dbReference type="SUPFAM" id="SSF52540">
    <property type="entry name" value="P-loop containing nucleoside triphosphate hydrolases"/>
    <property type="match status" value="1"/>
</dbReference>
<dbReference type="GO" id="GO:0042887">
    <property type="term" value="F:amide transmembrane transporter activity"/>
    <property type="evidence" value="ECO:0007669"/>
    <property type="project" value="UniProtKB-ARBA"/>
</dbReference>
<gene>
    <name evidence="10" type="ORF">U0070_007885</name>
</gene>
<feature type="transmembrane region" description="Helical" evidence="8">
    <location>
        <begin position="855"/>
        <end position="875"/>
    </location>
</feature>
<dbReference type="GO" id="GO:0016887">
    <property type="term" value="F:ATP hydrolysis activity"/>
    <property type="evidence" value="ECO:0007669"/>
    <property type="project" value="InterPro"/>
</dbReference>
<feature type="transmembrane region" description="Helical" evidence="8">
    <location>
        <begin position="650"/>
        <end position="667"/>
    </location>
</feature>
<dbReference type="GO" id="GO:0015562">
    <property type="term" value="F:efflux transmembrane transporter activity"/>
    <property type="evidence" value="ECO:0007669"/>
    <property type="project" value="UniProtKB-ARBA"/>
</dbReference>
<evidence type="ECO:0000256" key="4">
    <source>
        <dbReference type="ARBA" id="ARBA00022692"/>
    </source>
</evidence>
<dbReference type="GO" id="GO:0005524">
    <property type="term" value="F:ATP binding"/>
    <property type="evidence" value="ECO:0007669"/>
    <property type="project" value="InterPro"/>
</dbReference>
<evidence type="ECO:0000259" key="9">
    <source>
        <dbReference type="PROSITE" id="PS50893"/>
    </source>
</evidence>
<evidence type="ECO:0000256" key="2">
    <source>
        <dbReference type="ARBA" id="ARBA00005814"/>
    </source>
</evidence>
<dbReference type="EMBL" id="JBBHLL010000102">
    <property type="protein sequence ID" value="KAK7816468.1"/>
    <property type="molecule type" value="Genomic_DNA"/>
</dbReference>
<dbReference type="AlphaFoldDB" id="A0AAW0IQB3"/>
<dbReference type="GO" id="GO:0006869">
    <property type="term" value="P:lipid transport"/>
    <property type="evidence" value="ECO:0007669"/>
    <property type="project" value="UniProtKB-KW"/>
</dbReference>
<dbReference type="Pfam" id="PF01061">
    <property type="entry name" value="ABC2_membrane"/>
    <property type="match status" value="1"/>
</dbReference>
<keyword evidence="11" id="KW-1185">Reference proteome</keyword>
<keyword evidence="4 8" id="KW-0812">Transmembrane</keyword>